<protein>
    <submittedName>
        <fullName evidence="1">Uncharacterized protein</fullName>
    </submittedName>
</protein>
<proteinExistence type="predicted"/>
<name>A0A0K2TMG1_LEPSM</name>
<dbReference type="AlphaFoldDB" id="A0A0K2TMG1"/>
<sequence length="36" mass="4298">MPLFTTTMKETGLIRCKTLSNEYFEFFFDTLAPIQY</sequence>
<dbReference type="EMBL" id="HACA01009674">
    <property type="protein sequence ID" value="CDW27035.1"/>
    <property type="molecule type" value="Transcribed_RNA"/>
</dbReference>
<accession>A0A0K2TMG1</accession>
<organism evidence="1">
    <name type="scientific">Lepeophtheirus salmonis</name>
    <name type="common">Salmon louse</name>
    <name type="synonym">Caligus salmonis</name>
    <dbReference type="NCBI Taxonomy" id="72036"/>
    <lineage>
        <taxon>Eukaryota</taxon>
        <taxon>Metazoa</taxon>
        <taxon>Ecdysozoa</taxon>
        <taxon>Arthropoda</taxon>
        <taxon>Crustacea</taxon>
        <taxon>Multicrustacea</taxon>
        <taxon>Hexanauplia</taxon>
        <taxon>Copepoda</taxon>
        <taxon>Siphonostomatoida</taxon>
        <taxon>Caligidae</taxon>
        <taxon>Lepeophtheirus</taxon>
    </lineage>
</organism>
<evidence type="ECO:0000313" key="1">
    <source>
        <dbReference type="EMBL" id="CDW27035.1"/>
    </source>
</evidence>
<reference evidence="1" key="1">
    <citation type="submission" date="2014-05" db="EMBL/GenBank/DDBJ databases">
        <authorList>
            <person name="Chronopoulou M."/>
        </authorList>
    </citation>
    <scope>NUCLEOTIDE SEQUENCE</scope>
    <source>
        <tissue evidence="1">Whole organism</tissue>
    </source>
</reference>